<evidence type="ECO:0000256" key="6">
    <source>
        <dbReference type="ARBA" id="ARBA00022833"/>
    </source>
</evidence>
<dbReference type="FunFam" id="3.40.50.1970:FF:000007">
    <property type="entry name" value="Pentafunctional AROM polypeptide"/>
    <property type="match status" value="1"/>
</dbReference>
<dbReference type="InterPro" id="IPR056179">
    <property type="entry name" value="DHQS_C"/>
</dbReference>
<dbReference type="Proteomes" id="UP000007799">
    <property type="component" value="Unassembled WGS sequence"/>
</dbReference>
<feature type="domain" description="3-dehydroquinate synthase N-terminal" evidence="10">
    <location>
        <begin position="182"/>
        <end position="289"/>
    </location>
</feature>
<keyword evidence="8" id="KW-0456">Lyase</keyword>
<comment type="cofactor">
    <cofactor evidence="1">
        <name>NAD(+)</name>
        <dbReference type="ChEBI" id="CHEBI:57540"/>
    </cofactor>
</comment>
<dbReference type="Pfam" id="PF01761">
    <property type="entry name" value="DHQ_synthase"/>
    <property type="match status" value="1"/>
</dbReference>
<keyword evidence="13" id="KW-1185">Reference proteome</keyword>
<evidence type="ECO:0000256" key="9">
    <source>
        <dbReference type="SAM" id="MobiDB-lite"/>
    </source>
</evidence>
<evidence type="ECO:0000256" key="2">
    <source>
        <dbReference type="ARBA" id="ARBA00001941"/>
    </source>
</evidence>
<evidence type="ECO:0000256" key="7">
    <source>
        <dbReference type="ARBA" id="ARBA00023027"/>
    </source>
</evidence>
<keyword evidence="7" id="KW-0520">NAD</keyword>
<dbReference type="AlphaFoldDB" id="F2UG87"/>
<dbReference type="InterPro" id="IPR050071">
    <property type="entry name" value="Dehydroquinate_synthase"/>
</dbReference>
<comment type="cofactor">
    <cofactor evidence="2">
        <name>Co(2+)</name>
        <dbReference type="ChEBI" id="CHEBI:48828"/>
    </cofactor>
</comment>
<evidence type="ECO:0000256" key="8">
    <source>
        <dbReference type="ARBA" id="ARBA00023239"/>
    </source>
</evidence>
<dbReference type="InterPro" id="IPR030960">
    <property type="entry name" value="DHQS/DOIS_N"/>
</dbReference>
<organism evidence="13">
    <name type="scientific">Salpingoeca rosetta (strain ATCC 50818 / BSB-021)</name>
    <dbReference type="NCBI Taxonomy" id="946362"/>
    <lineage>
        <taxon>Eukaryota</taxon>
        <taxon>Choanoflagellata</taxon>
        <taxon>Craspedida</taxon>
        <taxon>Salpingoecidae</taxon>
        <taxon>Salpingoeca</taxon>
    </lineage>
</organism>
<evidence type="ECO:0000313" key="13">
    <source>
        <dbReference type="Proteomes" id="UP000007799"/>
    </source>
</evidence>
<evidence type="ECO:0000256" key="1">
    <source>
        <dbReference type="ARBA" id="ARBA00001911"/>
    </source>
</evidence>
<reference evidence="12" key="1">
    <citation type="submission" date="2009-08" db="EMBL/GenBank/DDBJ databases">
        <title>Annotation of Salpingoeca rosetta.</title>
        <authorList>
            <consortium name="The Broad Institute Genome Sequencing Platform"/>
            <person name="Russ C."/>
            <person name="Cuomo C."/>
            <person name="Burger G."/>
            <person name="Gray M.W."/>
            <person name="Holland P.W.H."/>
            <person name="King N."/>
            <person name="Lang F.B.F."/>
            <person name="Roger A.J."/>
            <person name="Ruiz-Trillo I."/>
            <person name="Young S.K."/>
            <person name="Zeng Q."/>
            <person name="Gargeya S."/>
            <person name="Alvarado L."/>
            <person name="Berlin A."/>
            <person name="Chapman S.B."/>
            <person name="Chen Z."/>
            <person name="Freedman E."/>
            <person name="Gellesch M."/>
            <person name="Goldberg J."/>
            <person name="Griggs A."/>
            <person name="Gujja S."/>
            <person name="Heilman E."/>
            <person name="Heiman D."/>
            <person name="Howarth C."/>
            <person name="Mehta T."/>
            <person name="Neiman D."/>
            <person name="Pearson M."/>
            <person name="Roberts A."/>
            <person name="Saif S."/>
            <person name="Shea T."/>
            <person name="Shenoy N."/>
            <person name="Sisk P."/>
            <person name="Stolte C."/>
            <person name="Sykes S."/>
            <person name="White J."/>
            <person name="Yandava C."/>
            <person name="Haas B."/>
            <person name="Nusbaum C."/>
            <person name="Birren B."/>
        </authorList>
    </citation>
    <scope>NUCLEOTIDE SEQUENCE [LARGE SCALE GENOMIC DNA]</scope>
    <source>
        <strain evidence="12">ATCC 50818</strain>
    </source>
</reference>
<keyword evidence="4" id="KW-0479">Metal-binding</keyword>
<evidence type="ECO:0000259" key="10">
    <source>
        <dbReference type="Pfam" id="PF01761"/>
    </source>
</evidence>
<dbReference type="CDD" id="cd08197">
    <property type="entry name" value="DOIS"/>
    <property type="match status" value="1"/>
</dbReference>
<feature type="compositionally biased region" description="Polar residues" evidence="9">
    <location>
        <begin position="9"/>
        <end position="19"/>
    </location>
</feature>
<dbReference type="eggNOG" id="KOG0692">
    <property type="taxonomic scope" value="Eukaryota"/>
</dbReference>
<sequence>MTKFEDATTEQTRQEQYQDQIKDADRQLKDMHLRALEDEKAFIRSKTRCDSATSSASSEDDDELRSNSSGQAEDDGDLSLPTGVITAPNGQHGPRRYENCFHRVKLMQSEIIVERGITRRLAECGKEVMPSICHDSTNYIITDTIVDELFGERILSGLRSAGLDIHKIVVPADALDETGESSAERHKTLKVFSDCVDQILERGIDKRSAIISLGGGVVNNIAGFIAASLYRGITLVHFSTTTMGQVDAAIDFKQAVNHHKGKNLLGAYHPATTIILDPELLQTLSRRHLLNGISESIKHAITQSQDMLDYVLQNRHMLDDKDQLVAYLEHIIRMTIAHKVPTLSGDTANDYNEMLPQYGHAIGHAVEFLSLHMPESDCALLHGEAIAVGMCITAEVAFILGVCTRAVVDKHYAVFEQMGLPVYVPRYMSVDVICRKMCYDKHYVKQPTMGLAVDIGEMYEKDGAYGHSISSSTLRQALLANIKKRDATNALGKSDGSK</sequence>
<dbReference type="GeneID" id="16072532"/>
<dbReference type="RefSeq" id="XP_004991972.1">
    <property type="nucleotide sequence ID" value="XM_004991915.1"/>
</dbReference>
<keyword evidence="6" id="KW-0862">Zinc</keyword>
<feature type="region of interest" description="Disordered" evidence="9">
    <location>
        <begin position="1"/>
        <end position="25"/>
    </location>
</feature>
<dbReference type="InParanoid" id="F2UG87"/>
<evidence type="ECO:0000313" key="12">
    <source>
        <dbReference type="EMBL" id="EGD75515.1"/>
    </source>
</evidence>
<dbReference type="STRING" id="946362.F2UG87"/>
<evidence type="ECO:0000256" key="3">
    <source>
        <dbReference type="ARBA" id="ARBA00001947"/>
    </source>
</evidence>
<dbReference type="PANTHER" id="PTHR43622:SF1">
    <property type="entry name" value="3-DEHYDROQUINATE SYNTHASE"/>
    <property type="match status" value="1"/>
</dbReference>
<dbReference type="Gene3D" id="1.20.1090.10">
    <property type="entry name" value="Dehydroquinate synthase-like - alpha domain"/>
    <property type="match status" value="1"/>
</dbReference>
<feature type="region of interest" description="Disordered" evidence="9">
    <location>
        <begin position="45"/>
        <end position="92"/>
    </location>
</feature>
<accession>F2UG87</accession>
<name>F2UG87_SALR5</name>
<dbReference type="GO" id="GO:0046872">
    <property type="term" value="F:metal ion binding"/>
    <property type="evidence" value="ECO:0007669"/>
    <property type="project" value="UniProtKB-KW"/>
</dbReference>
<dbReference type="Gene3D" id="3.40.50.1970">
    <property type="match status" value="1"/>
</dbReference>
<dbReference type="EMBL" id="GL832972">
    <property type="protein sequence ID" value="EGD75515.1"/>
    <property type="molecule type" value="Genomic_DNA"/>
</dbReference>
<evidence type="ECO:0000259" key="11">
    <source>
        <dbReference type="Pfam" id="PF24621"/>
    </source>
</evidence>
<evidence type="ECO:0000256" key="5">
    <source>
        <dbReference type="ARBA" id="ARBA00022741"/>
    </source>
</evidence>
<dbReference type="GO" id="GO:0000166">
    <property type="term" value="F:nucleotide binding"/>
    <property type="evidence" value="ECO:0007669"/>
    <property type="project" value="UniProtKB-KW"/>
</dbReference>
<dbReference type="GO" id="GO:0003856">
    <property type="term" value="F:3-dehydroquinate synthase activity"/>
    <property type="evidence" value="ECO:0007669"/>
    <property type="project" value="TreeGrafter"/>
</dbReference>
<dbReference type="Pfam" id="PF24621">
    <property type="entry name" value="DHQS_C"/>
    <property type="match status" value="1"/>
</dbReference>
<comment type="cofactor">
    <cofactor evidence="3">
        <name>Zn(2+)</name>
        <dbReference type="ChEBI" id="CHEBI:29105"/>
    </cofactor>
</comment>
<gene>
    <name evidence="12" type="ORF">PTSG_06586</name>
</gene>
<keyword evidence="5" id="KW-0547">Nucleotide-binding</keyword>
<evidence type="ECO:0000256" key="4">
    <source>
        <dbReference type="ARBA" id="ARBA00022723"/>
    </source>
</evidence>
<dbReference type="OMA" id="TIAHKVP"/>
<dbReference type="SUPFAM" id="SSF56796">
    <property type="entry name" value="Dehydroquinate synthase-like"/>
    <property type="match status" value="1"/>
</dbReference>
<dbReference type="KEGG" id="sre:PTSG_06586"/>
<dbReference type="PANTHER" id="PTHR43622">
    <property type="entry name" value="3-DEHYDROQUINATE SYNTHASE"/>
    <property type="match status" value="1"/>
</dbReference>
<proteinExistence type="predicted"/>
<feature type="domain" description="3-dehydroquinate synthase C-terminal" evidence="11">
    <location>
        <begin position="292"/>
        <end position="442"/>
    </location>
</feature>
<protein>
    <submittedName>
        <fullName evidence="12">3-dehydroquinate synthase</fullName>
    </submittedName>
</protein>
<dbReference type="OrthoDB" id="197068at2759"/>